<dbReference type="Pfam" id="PF06245">
    <property type="entry name" value="DUF1015"/>
    <property type="match status" value="1"/>
</dbReference>
<dbReference type="InterPro" id="IPR008323">
    <property type="entry name" value="UCP033563"/>
</dbReference>
<keyword evidence="2" id="KW-1185">Reference proteome</keyword>
<evidence type="ECO:0000313" key="2">
    <source>
        <dbReference type="Proteomes" id="UP000189981"/>
    </source>
</evidence>
<dbReference type="PIRSF" id="PIRSF033563">
    <property type="entry name" value="UCP033563"/>
    <property type="match status" value="1"/>
</dbReference>
<dbReference type="OrthoDB" id="9781616at2"/>
<dbReference type="Proteomes" id="UP000189981">
    <property type="component" value="Unassembled WGS sequence"/>
</dbReference>
<protein>
    <submittedName>
        <fullName evidence="1">Uncharacterized conserved protein, DUF1015 family</fullName>
    </submittedName>
</protein>
<name>A0A1T5AHY0_9SPHI</name>
<reference evidence="2" key="1">
    <citation type="submission" date="2017-02" db="EMBL/GenBank/DDBJ databases">
        <authorList>
            <person name="Varghese N."/>
            <person name="Submissions S."/>
        </authorList>
    </citation>
    <scope>NUCLEOTIDE SEQUENCE [LARGE SCALE GENOMIC DNA]</scope>
    <source>
        <strain evidence="2">DSM 22385</strain>
    </source>
</reference>
<dbReference type="AlphaFoldDB" id="A0A1T5AHY0"/>
<evidence type="ECO:0000313" key="1">
    <source>
        <dbReference type="EMBL" id="SKB34598.1"/>
    </source>
</evidence>
<dbReference type="RefSeq" id="WP_079701305.1">
    <property type="nucleotide sequence ID" value="NZ_FUYR01000001.1"/>
</dbReference>
<accession>A0A1T5AHY0</accession>
<organism evidence="1 2">
    <name type="scientific">Daejeonella lutea</name>
    <dbReference type="NCBI Taxonomy" id="572036"/>
    <lineage>
        <taxon>Bacteria</taxon>
        <taxon>Pseudomonadati</taxon>
        <taxon>Bacteroidota</taxon>
        <taxon>Sphingobacteriia</taxon>
        <taxon>Sphingobacteriales</taxon>
        <taxon>Sphingobacteriaceae</taxon>
        <taxon>Daejeonella</taxon>
    </lineage>
</organism>
<dbReference type="STRING" id="572036.SAMN05661099_0749"/>
<proteinExistence type="predicted"/>
<dbReference type="PANTHER" id="PTHR36454:SF1">
    <property type="entry name" value="DUF1015 DOMAIN-CONTAINING PROTEIN"/>
    <property type="match status" value="1"/>
</dbReference>
<dbReference type="EMBL" id="FUYR01000001">
    <property type="protein sequence ID" value="SKB34598.1"/>
    <property type="molecule type" value="Genomic_DNA"/>
</dbReference>
<sequence>MPTIKPFYGIRPNPDYAGKVVLDVENLSLDEAKIIRQENPYSYVNMLVPKLDNLFLRGSKNELAFKKINENFEEFIENGVLIQDVKPSVYVYRISKDGKTQTGIWTITSVDDCLDNTIKKHELTKPDREAVLIDYLQQTGIDANPVLITYKPVAEIDRVIDQICQGLPDLSFSKNDSLHELWRTDDSHNIQTIVDEFKKLPSAYIADGHHRAAAASLSALKQRQFKPGYSRTEEFNFFTTVYMASNQLKIYPFHRMGKDLNGLTSTEFIETLGKHFELERSNCAIMPERLHKFGMYISRQWYKLTLKTAKNDQSNAVSDLDVSILQELVFHDILEIEDSRVDPRISFVGGLVAPDVIEAQVDNGEYAVAFTLFATSIEQLIKVADQGGVMPPKSTWFEPKFQAGLLIHKINQV</sequence>
<dbReference type="PANTHER" id="PTHR36454">
    <property type="entry name" value="LMO2823 PROTEIN"/>
    <property type="match status" value="1"/>
</dbReference>
<gene>
    <name evidence="1" type="ORF">SAMN05661099_0749</name>
</gene>